<dbReference type="InterPro" id="IPR051452">
    <property type="entry name" value="Diverse_Oxidoreductases"/>
</dbReference>
<evidence type="ECO:0000256" key="6">
    <source>
        <dbReference type="SAM" id="MobiDB-lite"/>
    </source>
</evidence>
<dbReference type="Pfam" id="PF01799">
    <property type="entry name" value="Fer2_2"/>
    <property type="match status" value="1"/>
</dbReference>
<dbReference type="GO" id="GO:0051537">
    <property type="term" value="F:2 iron, 2 sulfur cluster binding"/>
    <property type="evidence" value="ECO:0007669"/>
    <property type="project" value="UniProtKB-KW"/>
</dbReference>
<dbReference type="EMBL" id="CP002299">
    <property type="protein sequence ID" value="ADP83873.1"/>
    <property type="molecule type" value="Genomic_DNA"/>
</dbReference>
<dbReference type="InterPro" id="IPR006058">
    <property type="entry name" value="2Fe2S_fd_BS"/>
</dbReference>
<gene>
    <name evidence="8" type="ordered locus">FraEuI1c_5889</name>
</gene>
<keyword evidence="2" id="KW-0479">Metal-binding</keyword>
<feature type="domain" description="2Fe-2S ferredoxin-type" evidence="7">
    <location>
        <begin position="45"/>
        <end position="122"/>
    </location>
</feature>
<evidence type="ECO:0000256" key="3">
    <source>
        <dbReference type="ARBA" id="ARBA00023002"/>
    </source>
</evidence>
<proteinExistence type="predicted"/>
<dbReference type="InterPro" id="IPR001041">
    <property type="entry name" value="2Fe-2S_ferredoxin-type"/>
</dbReference>
<keyword evidence="3" id="KW-0560">Oxidoreductase</keyword>
<dbReference type="HOGENOM" id="CLU_052511_0_1_11"/>
<dbReference type="PANTHER" id="PTHR44379:SF8">
    <property type="entry name" value="XANTHINE DEHYDROGENASE IRON-SULFUR-BINDING SUBUNIT XDHC-RELATED"/>
    <property type="match status" value="1"/>
</dbReference>
<dbReference type="STRING" id="298654.FraEuI1c_5889"/>
<dbReference type="RefSeq" id="WP_013426991.1">
    <property type="nucleotide sequence ID" value="NC_014666.1"/>
</dbReference>
<dbReference type="PROSITE" id="PS51085">
    <property type="entry name" value="2FE2S_FER_2"/>
    <property type="match status" value="1"/>
</dbReference>
<name>E3IYC8_PSEI1</name>
<sequence length="201" mass="20561">MTAGTDPTPRQDQGAAAPGRRVLDRSSAAPAGDDLFDGEADPMAAIYHLRVDGTLRAISGAALADSLLAVLRERLGITSVKDGCEQGRCGSCSVLLDEKVVAACTVLAADAVDARVTTLAGLPADGLGPAVQAAFLRDGAVQCGFCTPGFVVAVTDLLGRRPDATEGEIREALAGNICRCTGYGRILAAVRAVQAELADRP</sequence>
<evidence type="ECO:0000256" key="5">
    <source>
        <dbReference type="ARBA" id="ARBA00023014"/>
    </source>
</evidence>
<evidence type="ECO:0000256" key="4">
    <source>
        <dbReference type="ARBA" id="ARBA00023004"/>
    </source>
</evidence>
<dbReference type="SUPFAM" id="SSF54292">
    <property type="entry name" value="2Fe-2S ferredoxin-like"/>
    <property type="match status" value="1"/>
</dbReference>
<protein>
    <submittedName>
        <fullName evidence="8">(2Fe-2S)-binding domain-containing protein</fullName>
    </submittedName>
</protein>
<evidence type="ECO:0000256" key="1">
    <source>
        <dbReference type="ARBA" id="ARBA00022714"/>
    </source>
</evidence>
<dbReference type="Pfam" id="PF00111">
    <property type="entry name" value="Fer2"/>
    <property type="match status" value="1"/>
</dbReference>
<dbReference type="SUPFAM" id="SSF47741">
    <property type="entry name" value="CO dehydrogenase ISP C-domain like"/>
    <property type="match status" value="1"/>
</dbReference>
<evidence type="ECO:0000313" key="9">
    <source>
        <dbReference type="Proteomes" id="UP000002484"/>
    </source>
</evidence>
<dbReference type="InterPro" id="IPR036884">
    <property type="entry name" value="2Fe-2S-bd_dom_sf"/>
</dbReference>
<dbReference type="AlphaFoldDB" id="E3IYC8"/>
<accession>E3IYC8</accession>
<dbReference type="Gene3D" id="3.10.20.30">
    <property type="match status" value="1"/>
</dbReference>
<evidence type="ECO:0000313" key="8">
    <source>
        <dbReference type="EMBL" id="ADP83873.1"/>
    </source>
</evidence>
<keyword evidence="9" id="KW-1185">Reference proteome</keyword>
<feature type="region of interest" description="Disordered" evidence="6">
    <location>
        <begin position="1"/>
        <end position="36"/>
    </location>
</feature>
<dbReference type="InterPro" id="IPR036010">
    <property type="entry name" value="2Fe-2S_ferredoxin-like_sf"/>
</dbReference>
<dbReference type="GO" id="GO:0016491">
    <property type="term" value="F:oxidoreductase activity"/>
    <property type="evidence" value="ECO:0007669"/>
    <property type="project" value="UniProtKB-KW"/>
</dbReference>
<reference evidence="8 9" key="1">
    <citation type="submission" date="2010-10" db="EMBL/GenBank/DDBJ databases">
        <title>Complete sequence of Frankia sp. EuI1c.</title>
        <authorList>
            <consortium name="US DOE Joint Genome Institute"/>
            <person name="Lucas S."/>
            <person name="Copeland A."/>
            <person name="Lapidus A."/>
            <person name="Cheng J.-F."/>
            <person name="Bruce D."/>
            <person name="Goodwin L."/>
            <person name="Pitluck S."/>
            <person name="Chertkov O."/>
            <person name="Detter J.C."/>
            <person name="Han C."/>
            <person name="Tapia R."/>
            <person name="Land M."/>
            <person name="Hauser L."/>
            <person name="Jeffries C."/>
            <person name="Kyrpides N."/>
            <person name="Ivanova N."/>
            <person name="Mikhailova N."/>
            <person name="Beauchemin N."/>
            <person name="Sen A."/>
            <person name="Sur S.A."/>
            <person name="Gtari M."/>
            <person name="Wall L."/>
            <person name="Tisa L."/>
            <person name="Woyke T."/>
        </authorList>
    </citation>
    <scope>NUCLEOTIDE SEQUENCE [LARGE SCALE GENOMIC DNA]</scope>
    <source>
        <strain evidence="9">DSM 45817 / CECT 9037 / EuI1c</strain>
    </source>
</reference>
<dbReference type="InterPro" id="IPR012675">
    <property type="entry name" value="Beta-grasp_dom_sf"/>
</dbReference>
<dbReference type="PANTHER" id="PTHR44379">
    <property type="entry name" value="OXIDOREDUCTASE WITH IRON-SULFUR SUBUNIT"/>
    <property type="match status" value="1"/>
</dbReference>
<dbReference type="KEGG" id="fri:FraEuI1c_5889"/>
<dbReference type="Proteomes" id="UP000002484">
    <property type="component" value="Chromosome"/>
</dbReference>
<keyword evidence="1" id="KW-0001">2Fe-2S</keyword>
<dbReference type="eggNOG" id="COG2080">
    <property type="taxonomic scope" value="Bacteria"/>
</dbReference>
<dbReference type="InParanoid" id="E3IYC8"/>
<keyword evidence="5" id="KW-0411">Iron-sulfur</keyword>
<dbReference type="GO" id="GO:0046872">
    <property type="term" value="F:metal ion binding"/>
    <property type="evidence" value="ECO:0007669"/>
    <property type="project" value="UniProtKB-KW"/>
</dbReference>
<dbReference type="InterPro" id="IPR002888">
    <property type="entry name" value="2Fe-2S-bd"/>
</dbReference>
<evidence type="ECO:0000256" key="2">
    <source>
        <dbReference type="ARBA" id="ARBA00022723"/>
    </source>
</evidence>
<evidence type="ECO:0000259" key="7">
    <source>
        <dbReference type="PROSITE" id="PS51085"/>
    </source>
</evidence>
<dbReference type="Gene3D" id="1.10.150.120">
    <property type="entry name" value="[2Fe-2S]-binding domain"/>
    <property type="match status" value="1"/>
</dbReference>
<dbReference type="PROSITE" id="PS00197">
    <property type="entry name" value="2FE2S_FER_1"/>
    <property type="match status" value="1"/>
</dbReference>
<keyword evidence="4" id="KW-0408">Iron</keyword>
<organism evidence="8 9">
    <name type="scientific">Pseudofrankia inefficax (strain DSM 45817 / CECT 9037 / DDB 130130 / EuI1c)</name>
    <name type="common">Frankia inefficax</name>
    <dbReference type="NCBI Taxonomy" id="298654"/>
    <lineage>
        <taxon>Bacteria</taxon>
        <taxon>Bacillati</taxon>
        <taxon>Actinomycetota</taxon>
        <taxon>Actinomycetes</taxon>
        <taxon>Frankiales</taxon>
        <taxon>Frankiaceae</taxon>
        <taxon>Pseudofrankia</taxon>
    </lineage>
</organism>